<evidence type="ECO:0000256" key="6">
    <source>
        <dbReference type="ARBA" id="ARBA00023242"/>
    </source>
</evidence>
<evidence type="ECO:0000256" key="1">
    <source>
        <dbReference type="ARBA" id="ARBA00004123"/>
    </source>
</evidence>
<comment type="similarity">
    <text evidence="3">Belongs to the NmrA-type oxidoreductase family.</text>
</comment>
<dbReference type="FunFam" id="3.40.50.720:FF:000181">
    <property type="entry name" value="NmrA-like family domain-containing protein 1"/>
    <property type="match status" value="1"/>
</dbReference>
<evidence type="ECO:0000256" key="5">
    <source>
        <dbReference type="ARBA" id="ARBA00022857"/>
    </source>
</evidence>
<evidence type="ECO:0000313" key="9">
    <source>
        <dbReference type="EMBL" id="KAK8132793.1"/>
    </source>
</evidence>
<dbReference type="AlphaFoldDB" id="A0AAW0RDC3"/>
<dbReference type="InterPro" id="IPR036291">
    <property type="entry name" value="NAD(P)-bd_dom_sf"/>
</dbReference>
<protein>
    <recommendedName>
        <fullName evidence="7">NmrA-like family domain-containing protein 1</fullName>
    </recommendedName>
</protein>
<organism evidence="9 10">
    <name type="scientific">Apiospora kogelbergensis</name>
    <dbReference type="NCBI Taxonomy" id="1337665"/>
    <lineage>
        <taxon>Eukaryota</taxon>
        <taxon>Fungi</taxon>
        <taxon>Dikarya</taxon>
        <taxon>Ascomycota</taxon>
        <taxon>Pezizomycotina</taxon>
        <taxon>Sordariomycetes</taxon>
        <taxon>Xylariomycetidae</taxon>
        <taxon>Amphisphaeriales</taxon>
        <taxon>Apiosporaceae</taxon>
        <taxon>Apiospora</taxon>
    </lineage>
</organism>
<dbReference type="InterPro" id="IPR008030">
    <property type="entry name" value="NmrA-like"/>
</dbReference>
<accession>A0AAW0RDC3</accession>
<dbReference type="Pfam" id="PF05368">
    <property type="entry name" value="NmrA"/>
    <property type="match status" value="1"/>
</dbReference>
<dbReference type="Gene3D" id="3.90.25.10">
    <property type="entry name" value="UDP-galactose 4-epimerase, domain 1"/>
    <property type="match status" value="1"/>
</dbReference>
<dbReference type="Gene3D" id="3.40.50.720">
    <property type="entry name" value="NAD(P)-binding Rossmann-like Domain"/>
    <property type="match status" value="1"/>
</dbReference>
<dbReference type="InterPro" id="IPR051164">
    <property type="entry name" value="NmrA-like_oxidored"/>
</dbReference>
<gene>
    <name evidence="9" type="ORF">PG999_000966</name>
</gene>
<dbReference type="SUPFAM" id="SSF51735">
    <property type="entry name" value="NAD(P)-binding Rossmann-fold domains"/>
    <property type="match status" value="1"/>
</dbReference>
<dbReference type="PANTHER" id="PTHR42748">
    <property type="entry name" value="NITROGEN METABOLITE REPRESSION PROTEIN NMRA FAMILY MEMBER"/>
    <property type="match status" value="1"/>
</dbReference>
<sequence length="319" mass="34887">MANKKLITVFGATGNQGGSVVQTFLHDAKLKNEWSVRGVTRDVSKDSSKKLAAQGVDVVSADLDDKASIVKALKGSYAVFAVTNYWEKMDDKLEIQQGKNLADAAKEADVKLLIWSSLYNVNKLSKGALPHVYHFDSKATVEEYIRELGIPAAFFMPGFYMSNLPGANFRKSPGGDGNTWTLGLPFPGKTQIPMYHPADTGKYVKAMVLNRDAVLGKRFLAATAYMTADEIVAGFQELFPAAASSAGYFEVPKDAFFAALKGAGMPDFGAEELYENMRLMSDFGYYGGDSLDWTHGFVEDPLTTWKEYAQTAPAFAELK</sequence>
<evidence type="ECO:0000256" key="4">
    <source>
        <dbReference type="ARBA" id="ARBA00022490"/>
    </source>
</evidence>
<evidence type="ECO:0000256" key="2">
    <source>
        <dbReference type="ARBA" id="ARBA00004556"/>
    </source>
</evidence>
<keyword evidence="10" id="KW-1185">Reference proteome</keyword>
<dbReference type="GO" id="GO:0005634">
    <property type="term" value="C:nucleus"/>
    <property type="evidence" value="ECO:0007669"/>
    <property type="project" value="UniProtKB-SubCell"/>
</dbReference>
<dbReference type="PANTHER" id="PTHR42748:SF31">
    <property type="entry name" value="NMRA-LIKE DOMAIN-CONTAINING PROTEIN-RELATED"/>
    <property type="match status" value="1"/>
</dbReference>
<dbReference type="CDD" id="cd05251">
    <property type="entry name" value="NmrA_like_SDR_a"/>
    <property type="match status" value="1"/>
</dbReference>
<dbReference type="Proteomes" id="UP001392437">
    <property type="component" value="Unassembled WGS sequence"/>
</dbReference>
<reference evidence="9 10" key="1">
    <citation type="submission" date="2023-01" db="EMBL/GenBank/DDBJ databases">
        <title>Analysis of 21 Apiospora genomes using comparative genomics revels a genus with tremendous synthesis potential of carbohydrate active enzymes and secondary metabolites.</title>
        <authorList>
            <person name="Sorensen T."/>
        </authorList>
    </citation>
    <scope>NUCLEOTIDE SEQUENCE [LARGE SCALE GENOMIC DNA]</scope>
    <source>
        <strain evidence="9 10">CBS 117206</strain>
    </source>
</reference>
<name>A0AAW0RDC3_9PEZI</name>
<keyword evidence="5" id="KW-0521">NADP</keyword>
<evidence type="ECO:0000259" key="8">
    <source>
        <dbReference type="Pfam" id="PF05368"/>
    </source>
</evidence>
<proteinExistence type="inferred from homology"/>
<comment type="caution">
    <text evidence="9">The sequence shown here is derived from an EMBL/GenBank/DDBJ whole genome shotgun (WGS) entry which is preliminary data.</text>
</comment>
<feature type="domain" description="NmrA-like" evidence="8">
    <location>
        <begin position="4"/>
        <end position="309"/>
    </location>
</feature>
<keyword evidence="6" id="KW-0539">Nucleus</keyword>
<evidence type="ECO:0000256" key="3">
    <source>
        <dbReference type="ARBA" id="ARBA00006328"/>
    </source>
</evidence>
<evidence type="ECO:0000256" key="7">
    <source>
        <dbReference type="ARBA" id="ARBA00040296"/>
    </source>
</evidence>
<dbReference type="EMBL" id="JAQQWP010000001">
    <property type="protein sequence ID" value="KAK8132793.1"/>
    <property type="molecule type" value="Genomic_DNA"/>
</dbReference>
<keyword evidence="4" id="KW-0963">Cytoplasm</keyword>
<comment type="subcellular location">
    <subcellularLocation>
        <location evidence="2">Cytoplasm</location>
        <location evidence="2">Perinuclear region</location>
    </subcellularLocation>
    <subcellularLocation>
        <location evidence="1">Nucleus</location>
    </subcellularLocation>
</comment>
<evidence type="ECO:0000313" key="10">
    <source>
        <dbReference type="Proteomes" id="UP001392437"/>
    </source>
</evidence>
<dbReference type="GO" id="GO:0048471">
    <property type="term" value="C:perinuclear region of cytoplasm"/>
    <property type="evidence" value="ECO:0007669"/>
    <property type="project" value="UniProtKB-SubCell"/>
</dbReference>